<feature type="compositionally biased region" description="Polar residues" evidence="1">
    <location>
        <begin position="169"/>
        <end position="184"/>
    </location>
</feature>
<proteinExistence type="predicted"/>
<sequence length="217" mass="24350">MGPLLRWKRVCSCGSWPPAIWRGTCTRRDPRTLTRPSSTCRPTNPPGWLISCRGHLFFLVALCNSLLSLLAPLLQFHPTSSGDSRLHRHRHRHRSHSFQPSQPPNLLRPPPGYLPHLTPYFVPVAHPSPCTTPTIQSVASSSSERASIQTRATRSVCPEPSHRLRLPDSSASGRVAQSKSVSQRHSPRFVPSRSNPTYRRLAWPSLLWAKMPASNRN</sequence>
<feature type="region of interest" description="Disordered" evidence="1">
    <location>
        <begin position="134"/>
        <end position="195"/>
    </location>
</feature>
<feature type="region of interest" description="Disordered" evidence="1">
    <location>
        <begin position="81"/>
        <end position="106"/>
    </location>
</feature>
<gene>
    <name evidence="2" type="ORF">B0T18DRAFT_110987</name>
</gene>
<dbReference type="AlphaFoldDB" id="A0AA40F207"/>
<dbReference type="EMBL" id="JAUKUD010000003">
    <property type="protein sequence ID" value="KAK0749621.1"/>
    <property type="molecule type" value="Genomic_DNA"/>
</dbReference>
<evidence type="ECO:0000313" key="2">
    <source>
        <dbReference type="EMBL" id="KAK0749621.1"/>
    </source>
</evidence>
<dbReference type="Proteomes" id="UP001172155">
    <property type="component" value="Unassembled WGS sequence"/>
</dbReference>
<evidence type="ECO:0000256" key="1">
    <source>
        <dbReference type="SAM" id="MobiDB-lite"/>
    </source>
</evidence>
<name>A0AA40F207_9PEZI</name>
<organism evidence="2 3">
    <name type="scientific">Schizothecium vesticola</name>
    <dbReference type="NCBI Taxonomy" id="314040"/>
    <lineage>
        <taxon>Eukaryota</taxon>
        <taxon>Fungi</taxon>
        <taxon>Dikarya</taxon>
        <taxon>Ascomycota</taxon>
        <taxon>Pezizomycotina</taxon>
        <taxon>Sordariomycetes</taxon>
        <taxon>Sordariomycetidae</taxon>
        <taxon>Sordariales</taxon>
        <taxon>Schizotheciaceae</taxon>
        <taxon>Schizothecium</taxon>
    </lineage>
</organism>
<feature type="compositionally biased region" description="Low complexity" evidence="1">
    <location>
        <begin position="137"/>
        <end position="147"/>
    </location>
</feature>
<comment type="caution">
    <text evidence="2">The sequence shown here is derived from an EMBL/GenBank/DDBJ whole genome shotgun (WGS) entry which is preliminary data.</text>
</comment>
<accession>A0AA40F207</accession>
<feature type="compositionally biased region" description="Basic residues" evidence="1">
    <location>
        <begin position="86"/>
        <end position="96"/>
    </location>
</feature>
<reference evidence="2" key="1">
    <citation type="submission" date="2023-06" db="EMBL/GenBank/DDBJ databases">
        <title>Genome-scale phylogeny and comparative genomics of the fungal order Sordariales.</title>
        <authorList>
            <consortium name="Lawrence Berkeley National Laboratory"/>
            <person name="Hensen N."/>
            <person name="Bonometti L."/>
            <person name="Westerberg I."/>
            <person name="Brannstrom I.O."/>
            <person name="Guillou S."/>
            <person name="Cros-Aarteil S."/>
            <person name="Calhoun S."/>
            <person name="Haridas S."/>
            <person name="Kuo A."/>
            <person name="Mondo S."/>
            <person name="Pangilinan J."/>
            <person name="Riley R."/>
            <person name="LaButti K."/>
            <person name="Andreopoulos B."/>
            <person name="Lipzen A."/>
            <person name="Chen C."/>
            <person name="Yanf M."/>
            <person name="Daum C."/>
            <person name="Ng V."/>
            <person name="Clum A."/>
            <person name="Steindorff A."/>
            <person name="Ohm R."/>
            <person name="Martin F."/>
            <person name="Silar P."/>
            <person name="Natvig D."/>
            <person name="Lalanne C."/>
            <person name="Gautier V."/>
            <person name="Ament-velasquez S.L."/>
            <person name="Kruys A."/>
            <person name="Hutchinson M.I."/>
            <person name="Powell A.J."/>
            <person name="Barry K."/>
            <person name="Miller A.N."/>
            <person name="Grigoriev I.V."/>
            <person name="Debuchy R."/>
            <person name="Gladieux P."/>
            <person name="Thoren M.H."/>
            <person name="Johannesson H."/>
        </authorList>
    </citation>
    <scope>NUCLEOTIDE SEQUENCE</scope>
    <source>
        <strain evidence="2">SMH3187-1</strain>
    </source>
</reference>
<keyword evidence="3" id="KW-1185">Reference proteome</keyword>
<protein>
    <submittedName>
        <fullName evidence="2">Uncharacterized protein</fullName>
    </submittedName>
</protein>
<evidence type="ECO:0000313" key="3">
    <source>
        <dbReference type="Proteomes" id="UP001172155"/>
    </source>
</evidence>